<dbReference type="InterPro" id="IPR039422">
    <property type="entry name" value="MarR/SlyA-like"/>
</dbReference>
<comment type="caution">
    <text evidence="2">The sequence shown here is derived from an EMBL/GenBank/DDBJ whole genome shotgun (WGS) entry which is preliminary data.</text>
</comment>
<evidence type="ECO:0000259" key="1">
    <source>
        <dbReference type="PROSITE" id="PS50995"/>
    </source>
</evidence>
<dbReference type="Pfam" id="PF12802">
    <property type="entry name" value="MarR_2"/>
    <property type="match status" value="1"/>
</dbReference>
<dbReference type="GO" id="GO:0003700">
    <property type="term" value="F:DNA-binding transcription factor activity"/>
    <property type="evidence" value="ECO:0007669"/>
    <property type="project" value="InterPro"/>
</dbReference>
<evidence type="ECO:0000313" key="3">
    <source>
        <dbReference type="Proteomes" id="UP001138661"/>
    </source>
</evidence>
<gene>
    <name evidence="2" type="ORF">KX928_21190</name>
</gene>
<keyword evidence="3" id="KW-1185">Reference proteome</keyword>
<name>A0A9X1FZM1_9RHOB</name>
<dbReference type="RefSeq" id="WP_219506714.1">
    <property type="nucleotide sequence ID" value="NZ_JAHXDN010000007.1"/>
</dbReference>
<reference evidence="2" key="1">
    <citation type="submission" date="2021-07" db="EMBL/GenBank/DDBJ databases">
        <title>Roseobacter insulae sp. nov., isolated from a tidal flat.</title>
        <authorList>
            <person name="Park S."/>
            <person name="Yoon J.-H."/>
        </authorList>
    </citation>
    <scope>NUCLEOTIDE SEQUENCE</scope>
    <source>
        <strain evidence="2">YSTF-M11</strain>
    </source>
</reference>
<protein>
    <submittedName>
        <fullName evidence="2">MarR family transcriptional regulator</fullName>
    </submittedName>
</protein>
<feature type="domain" description="HTH marR-type" evidence="1">
    <location>
        <begin position="1"/>
        <end position="141"/>
    </location>
</feature>
<dbReference type="PANTHER" id="PTHR33164:SF43">
    <property type="entry name" value="HTH-TYPE TRANSCRIPTIONAL REPRESSOR YETL"/>
    <property type="match status" value="1"/>
</dbReference>
<dbReference type="Proteomes" id="UP001138661">
    <property type="component" value="Unassembled WGS sequence"/>
</dbReference>
<dbReference type="GO" id="GO:0006950">
    <property type="term" value="P:response to stress"/>
    <property type="evidence" value="ECO:0007669"/>
    <property type="project" value="TreeGrafter"/>
</dbReference>
<evidence type="ECO:0000313" key="2">
    <source>
        <dbReference type="EMBL" id="MBW4710312.1"/>
    </source>
</evidence>
<accession>A0A9X1FZM1</accession>
<sequence length="159" mass="17829">MPDTKNAIYFEVFNEIGIIEQLSRTLLEARLPHGLIAPHFAVLNHLIRLGDGRALIDIARAFQVPKTTMTHTIKCLETNGLVAVRPNPRDGRSKLVWLTSAGRALRAKAIADLYPDFERLAAGFKVDRLQDILPVLKDLRAFLDEDRNGPHDKTVLQAE</sequence>
<dbReference type="AlphaFoldDB" id="A0A9X1FZM1"/>
<dbReference type="PANTHER" id="PTHR33164">
    <property type="entry name" value="TRANSCRIPTIONAL REGULATOR, MARR FAMILY"/>
    <property type="match status" value="1"/>
</dbReference>
<dbReference type="PROSITE" id="PS50995">
    <property type="entry name" value="HTH_MARR_2"/>
    <property type="match status" value="1"/>
</dbReference>
<dbReference type="SMART" id="SM00347">
    <property type="entry name" value="HTH_MARR"/>
    <property type="match status" value="1"/>
</dbReference>
<dbReference type="EMBL" id="JAHXDN010000007">
    <property type="protein sequence ID" value="MBW4710312.1"/>
    <property type="molecule type" value="Genomic_DNA"/>
</dbReference>
<dbReference type="InterPro" id="IPR000835">
    <property type="entry name" value="HTH_MarR-typ"/>
</dbReference>
<organism evidence="2 3">
    <name type="scientific">Roseobacter insulae</name>
    <dbReference type="NCBI Taxonomy" id="2859783"/>
    <lineage>
        <taxon>Bacteria</taxon>
        <taxon>Pseudomonadati</taxon>
        <taxon>Pseudomonadota</taxon>
        <taxon>Alphaproteobacteria</taxon>
        <taxon>Rhodobacterales</taxon>
        <taxon>Roseobacteraceae</taxon>
        <taxon>Roseobacter</taxon>
    </lineage>
</organism>
<proteinExistence type="predicted"/>